<dbReference type="Proteomes" id="UP000784128">
    <property type="component" value="Unassembled WGS sequence"/>
</dbReference>
<evidence type="ECO:0008006" key="3">
    <source>
        <dbReference type="Google" id="ProtNLM"/>
    </source>
</evidence>
<evidence type="ECO:0000313" key="1">
    <source>
        <dbReference type="EMBL" id="MBT1072604.1"/>
    </source>
</evidence>
<dbReference type="InterPro" id="IPR036909">
    <property type="entry name" value="Cyt_c-like_dom_sf"/>
</dbReference>
<accession>A0ABS5UA93</accession>
<dbReference type="InterPro" id="IPR013783">
    <property type="entry name" value="Ig-like_fold"/>
</dbReference>
<reference evidence="1 2" key="1">
    <citation type="submission" date="2021-05" db="EMBL/GenBank/DDBJ databases">
        <title>The draft genome of Geobacter chapellei DSM 13688.</title>
        <authorList>
            <person name="Xu Z."/>
            <person name="Masuda Y."/>
            <person name="Itoh H."/>
            <person name="Senoo K."/>
        </authorList>
    </citation>
    <scope>NUCLEOTIDE SEQUENCE [LARGE SCALE GENOMIC DNA]</scope>
    <source>
        <strain evidence="1 2">DSM 13688</strain>
    </source>
</reference>
<sequence length="84" mass="8330">MNAAGVISGTPTTACTASPTFTVTNAAAATASKSLSITINTATINGAALYATDCAGCHGPLATSSKGVELQLKFRQQLTATPEV</sequence>
<comment type="caution">
    <text evidence="1">The sequence shown here is derived from an EMBL/GenBank/DDBJ whole genome shotgun (WGS) entry which is preliminary data.</text>
</comment>
<proteinExistence type="predicted"/>
<gene>
    <name evidence="1" type="ORF">KJB30_12465</name>
</gene>
<dbReference type="EMBL" id="JAHDYS010000011">
    <property type="protein sequence ID" value="MBT1072604.1"/>
    <property type="molecule type" value="Genomic_DNA"/>
</dbReference>
<dbReference type="SUPFAM" id="SSF46626">
    <property type="entry name" value="Cytochrome c"/>
    <property type="match status" value="1"/>
</dbReference>
<organism evidence="1 2">
    <name type="scientific">Pelotalea chapellei</name>
    <dbReference type="NCBI Taxonomy" id="44671"/>
    <lineage>
        <taxon>Bacteria</taxon>
        <taxon>Pseudomonadati</taxon>
        <taxon>Thermodesulfobacteriota</taxon>
        <taxon>Desulfuromonadia</taxon>
        <taxon>Geobacterales</taxon>
        <taxon>Geobacteraceae</taxon>
        <taxon>Pelotalea</taxon>
    </lineage>
</organism>
<dbReference type="Gene3D" id="2.60.40.10">
    <property type="entry name" value="Immunoglobulins"/>
    <property type="match status" value="1"/>
</dbReference>
<protein>
    <recommendedName>
        <fullName evidence="3">Cytochrome c domain-containing protein</fullName>
    </recommendedName>
</protein>
<keyword evidence="2" id="KW-1185">Reference proteome</keyword>
<dbReference type="RefSeq" id="WP_214299764.1">
    <property type="nucleotide sequence ID" value="NZ_JAHDYS010000011.1"/>
</dbReference>
<evidence type="ECO:0000313" key="2">
    <source>
        <dbReference type="Proteomes" id="UP000784128"/>
    </source>
</evidence>
<name>A0ABS5UA93_9BACT</name>